<evidence type="ECO:0000313" key="2">
    <source>
        <dbReference type="Proteomes" id="UP000190911"/>
    </source>
</evidence>
<dbReference type="STRING" id="29571.SAMN05878437_0266"/>
<name>A0A1M7EK70_9GAMM</name>
<dbReference type="Proteomes" id="UP000190911">
    <property type="component" value="Chromosome I"/>
</dbReference>
<accession>A0A1M7EK70</accession>
<proteinExistence type="predicted"/>
<dbReference type="EMBL" id="LT670847">
    <property type="protein sequence ID" value="SHL91986.1"/>
    <property type="molecule type" value="Genomic_DNA"/>
</dbReference>
<gene>
    <name evidence="1" type="ORF">SAMN05878437_0266</name>
</gene>
<dbReference type="AlphaFoldDB" id="A0A1M7EK70"/>
<dbReference type="OrthoDB" id="7026147at2"/>
<sequence length="209" mass="23902">MKSSPNNRINAIMSALLAAHADAQQLSRSSLNRMPEFFMAVRVADYFAAHFRNFHYRLEAQVKRTFEASDMPAEEVEKLLQDSDLRPDGRFDLVLQTSKKGTTAHILEFKRGDTMRGLISDIRRLAKVCAYADRHSLQTNYLVLTRSCPSERDTTDRLVERINTALDEIDLGHIGINVVCSEKLEPYLNRDHQPVANRAFQIVVLEVQR</sequence>
<keyword evidence="2" id="KW-1185">Reference proteome</keyword>
<organism evidence="1 2">
    <name type="scientific">Vreelandella subglaciescola</name>
    <dbReference type="NCBI Taxonomy" id="29571"/>
    <lineage>
        <taxon>Bacteria</taxon>
        <taxon>Pseudomonadati</taxon>
        <taxon>Pseudomonadota</taxon>
        <taxon>Gammaproteobacteria</taxon>
        <taxon>Oceanospirillales</taxon>
        <taxon>Halomonadaceae</taxon>
        <taxon>Vreelandella</taxon>
    </lineage>
</organism>
<evidence type="ECO:0000313" key="1">
    <source>
        <dbReference type="EMBL" id="SHL91986.1"/>
    </source>
</evidence>
<dbReference type="RefSeq" id="WP_154045167.1">
    <property type="nucleotide sequence ID" value="NZ_LT670847.1"/>
</dbReference>
<reference evidence="1 2" key="1">
    <citation type="submission" date="2016-11" db="EMBL/GenBank/DDBJ databases">
        <authorList>
            <person name="Jaros S."/>
            <person name="Januszkiewicz K."/>
            <person name="Wedrychowicz H."/>
        </authorList>
    </citation>
    <scope>NUCLEOTIDE SEQUENCE [LARGE SCALE GENOMIC DNA]</scope>
    <source>
        <strain evidence="1 2">ACAM 12</strain>
    </source>
</reference>
<dbReference type="InParanoid" id="A0A1M7EK70"/>
<protein>
    <submittedName>
        <fullName evidence="1">Uncharacterized protein</fullName>
    </submittedName>
</protein>